<sequence>MYIRGPHVNINRYVEDHLLGPLPNRKKHTHTCVCGGGVPTLIRMYNDGNYQCTYTYNCCFKCINFYEQYTSIIAEGNLKHISPGRIKKKKKSSRNVNKISYNNIFQVRSEGLRFLEKQNSLGLHMLFYTIRLLNRVYNRNNNNNNNNNNSNNIMLFDYNNTISNYRRNIHYT</sequence>
<evidence type="ECO:0000313" key="2">
    <source>
        <dbReference type="Proteomes" id="UP000475862"/>
    </source>
</evidence>
<keyword evidence="2" id="KW-1185">Reference proteome</keyword>
<protein>
    <submittedName>
        <fullName evidence="1">Uncharacterized protein</fullName>
    </submittedName>
</protein>
<comment type="caution">
    <text evidence="1">The sequence shown here is derived from an EMBL/GenBank/DDBJ whole genome shotgun (WGS) entry which is preliminary data.</text>
</comment>
<proteinExistence type="predicted"/>
<gene>
    <name evidence="1" type="ORF">AGLY_004977</name>
</gene>
<dbReference type="AlphaFoldDB" id="A0A6G0TVE3"/>
<name>A0A6G0TVE3_APHGL</name>
<dbReference type="EMBL" id="VYZN01000014">
    <property type="protein sequence ID" value="KAE9539725.1"/>
    <property type="molecule type" value="Genomic_DNA"/>
</dbReference>
<accession>A0A6G0TVE3</accession>
<evidence type="ECO:0000313" key="1">
    <source>
        <dbReference type="EMBL" id="KAE9539725.1"/>
    </source>
</evidence>
<reference evidence="1 2" key="1">
    <citation type="submission" date="2019-08" db="EMBL/GenBank/DDBJ databases">
        <title>The genome of the soybean aphid Biotype 1, its phylome, world population structure and adaptation to the North American continent.</title>
        <authorList>
            <person name="Giordano R."/>
            <person name="Donthu R.K."/>
            <person name="Hernandez A.G."/>
            <person name="Wright C.L."/>
            <person name="Zimin A.V."/>
        </authorList>
    </citation>
    <scope>NUCLEOTIDE SEQUENCE [LARGE SCALE GENOMIC DNA]</scope>
    <source>
        <tissue evidence="1">Whole aphids</tissue>
    </source>
</reference>
<organism evidence="1 2">
    <name type="scientific">Aphis glycines</name>
    <name type="common">Soybean aphid</name>
    <dbReference type="NCBI Taxonomy" id="307491"/>
    <lineage>
        <taxon>Eukaryota</taxon>
        <taxon>Metazoa</taxon>
        <taxon>Ecdysozoa</taxon>
        <taxon>Arthropoda</taxon>
        <taxon>Hexapoda</taxon>
        <taxon>Insecta</taxon>
        <taxon>Pterygota</taxon>
        <taxon>Neoptera</taxon>
        <taxon>Paraneoptera</taxon>
        <taxon>Hemiptera</taxon>
        <taxon>Sternorrhyncha</taxon>
        <taxon>Aphidomorpha</taxon>
        <taxon>Aphidoidea</taxon>
        <taxon>Aphididae</taxon>
        <taxon>Aphidini</taxon>
        <taxon>Aphis</taxon>
        <taxon>Aphis</taxon>
    </lineage>
</organism>
<dbReference type="Proteomes" id="UP000475862">
    <property type="component" value="Unassembled WGS sequence"/>
</dbReference>